<dbReference type="EMBL" id="CAJVPP010019219">
    <property type="protein sequence ID" value="CAG8737433.1"/>
    <property type="molecule type" value="Genomic_DNA"/>
</dbReference>
<evidence type="ECO:0000313" key="2">
    <source>
        <dbReference type="Proteomes" id="UP000789375"/>
    </source>
</evidence>
<name>A0A9N9NJ50_FUNMO</name>
<accession>A0A9N9NJ50</accession>
<dbReference type="AlphaFoldDB" id="A0A9N9NJ50"/>
<evidence type="ECO:0000313" key="1">
    <source>
        <dbReference type="EMBL" id="CAG8737433.1"/>
    </source>
</evidence>
<dbReference type="Proteomes" id="UP000789375">
    <property type="component" value="Unassembled WGS sequence"/>
</dbReference>
<organism evidence="1 2">
    <name type="scientific">Funneliformis mosseae</name>
    <name type="common">Endomycorrhizal fungus</name>
    <name type="synonym">Glomus mosseae</name>
    <dbReference type="NCBI Taxonomy" id="27381"/>
    <lineage>
        <taxon>Eukaryota</taxon>
        <taxon>Fungi</taxon>
        <taxon>Fungi incertae sedis</taxon>
        <taxon>Mucoromycota</taxon>
        <taxon>Glomeromycotina</taxon>
        <taxon>Glomeromycetes</taxon>
        <taxon>Glomerales</taxon>
        <taxon>Glomeraceae</taxon>
        <taxon>Funneliformis</taxon>
    </lineage>
</organism>
<keyword evidence="2" id="KW-1185">Reference proteome</keyword>
<feature type="non-terminal residue" evidence="1">
    <location>
        <position position="1"/>
    </location>
</feature>
<sequence>DKIENSRHIFEKMNNIYKYCYALKWKNETKGFSCLNGQIVLAPLLPASQILYNLLTQNDSILDEPYVIQIRTYNQVLAFISL</sequence>
<feature type="non-terminal residue" evidence="1">
    <location>
        <position position="82"/>
    </location>
</feature>
<proteinExistence type="predicted"/>
<protein>
    <submittedName>
        <fullName evidence="1">10625_t:CDS:1</fullName>
    </submittedName>
</protein>
<reference evidence="1" key="1">
    <citation type="submission" date="2021-06" db="EMBL/GenBank/DDBJ databases">
        <authorList>
            <person name="Kallberg Y."/>
            <person name="Tangrot J."/>
            <person name="Rosling A."/>
        </authorList>
    </citation>
    <scope>NUCLEOTIDE SEQUENCE</scope>
    <source>
        <strain evidence="1">87-6 pot B 2015</strain>
    </source>
</reference>
<comment type="caution">
    <text evidence="1">The sequence shown here is derived from an EMBL/GenBank/DDBJ whole genome shotgun (WGS) entry which is preliminary data.</text>
</comment>
<gene>
    <name evidence="1" type="ORF">FMOSSE_LOCUS15965</name>
</gene>